<organism evidence="7">
    <name type="scientific">candidate division WOR-3 bacterium</name>
    <dbReference type="NCBI Taxonomy" id="2052148"/>
    <lineage>
        <taxon>Bacteria</taxon>
        <taxon>Bacteria division WOR-3</taxon>
    </lineage>
</organism>
<feature type="domain" description="RNA polymerase sigma-70 region 4" evidence="6">
    <location>
        <begin position="136"/>
        <end position="183"/>
    </location>
</feature>
<accession>A0A7C4G9S6</accession>
<proteinExistence type="inferred from homology"/>
<dbReference type="InterPro" id="IPR014284">
    <property type="entry name" value="RNA_pol_sigma-70_dom"/>
</dbReference>
<dbReference type="SUPFAM" id="SSF88659">
    <property type="entry name" value="Sigma3 and sigma4 domains of RNA polymerase sigma factors"/>
    <property type="match status" value="1"/>
</dbReference>
<dbReference type="InterPro" id="IPR007630">
    <property type="entry name" value="RNA_pol_sigma70_r4"/>
</dbReference>
<dbReference type="Gene3D" id="1.10.1740.10">
    <property type="match status" value="1"/>
</dbReference>
<sequence>MSSPISTVTIRAAIEQVRAGDVNAYEPVYRRFDPSLRAFITARFPWAGPDFVDEVAVRTHEYALSRLAAFNPDRSAFLTWLCWQARSTASRVVGEWFSPRFVQFVAAKHETSAGTAAGPADIHEAERRSRVLREELAALAEEERLTVTLHDMAGRTFAATAQTLGIPVGRVRRLRARALARLKRRLVGRGVSPIEVDSTPPPIIHARNWTEPANRRASRV</sequence>
<evidence type="ECO:0000256" key="3">
    <source>
        <dbReference type="ARBA" id="ARBA00023082"/>
    </source>
</evidence>
<name>A0A7C4G9S6_UNCW3</name>
<keyword evidence="4" id="KW-0238">DNA-binding</keyword>
<dbReference type="EMBL" id="DSUT01000013">
    <property type="protein sequence ID" value="HGK27450.1"/>
    <property type="molecule type" value="Genomic_DNA"/>
</dbReference>
<keyword evidence="5" id="KW-0804">Transcription</keyword>
<protein>
    <submittedName>
        <fullName evidence="7">Sigma-70 family RNA polymerase sigma factor</fullName>
    </submittedName>
</protein>
<dbReference type="InterPro" id="IPR036388">
    <property type="entry name" value="WH-like_DNA-bd_sf"/>
</dbReference>
<dbReference type="NCBIfam" id="TIGR02937">
    <property type="entry name" value="sigma70-ECF"/>
    <property type="match status" value="1"/>
</dbReference>
<dbReference type="PANTHER" id="PTHR43133:SF8">
    <property type="entry name" value="RNA POLYMERASE SIGMA FACTOR HI_1459-RELATED"/>
    <property type="match status" value="1"/>
</dbReference>
<dbReference type="GO" id="GO:0006352">
    <property type="term" value="P:DNA-templated transcription initiation"/>
    <property type="evidence" value="ECO:0007669"/>
    <property type="project" value="InterPro"/>
</dbReference>
<comment type="caution">
    <text evidence="7">The sequence shown here is derived from an EMBL/GenBank/DDBJ whole genome shotgun (WGS) entry which is preliminary data.</text>
</comment>
<keyword evidence="2" id="KW-0805">Transcription regulation</keyword>
<dbReference type="InterPro" id="IPR013324">
    <property type="entry name" value="RNA_pol_sigma_r3/r4-like"/>
</dbReference>
<evidence type="ECO:0000256" key="1">
    <source>
        <dbReference type="ARBA" id="ARBA00010641"/>
    </source>
</evidence>
<dbReference type="GO" id="GO:0003677">
    <property type="term" value="F:DNA binding"/>
    <property type="evidence" value="ECO:0007669"/>
    <property type="project" value="UniProtKB-KW"/>
</dbReference>
<dbReference type="PANTHER" id="PTHR43133">
    <property type="entry name" value="RNA POLYMERASE ECF-TYPE SIGMA FACTO"/>
    <property type="match status" value="1"/>
</dbReference>
<gene>
    <name evidence="7" type="ORF">ENS41_00650</name>
</gene>
<keyword evidence="3" id="KW-0731">Sigma factor</keyword>
<reference evidence="7" key="1">
    <citation type="journal article" date="2020" name="mSystems">
        <title>Genome- and Community-Level Interaction Insights into Carbon Utilization and Element Cycling Functions of Hydrothermarchaeota in Hydrothermal Sediment.</title>
        <authorList>
            <person name="Zhou Z."/>
            <person name="Liu Y."/>
            <person name="Xu W."/>
            <person name="Pan J."/>
            <person name="Luo Z.H."/>
            <person name="Li M."/>
        </authorList>
    </citation>
    <scope>NUCLEOTIDE SEQUENCE [LARGE SCALE GENOMIC DNA]</scope>
    <source>
        <strain evidence="7">SpSt-488</strain>
    </source>
</reference>
<dbReference type="Gene3D" id="1.10.10.10">
    <property type="entry name" value="Winged helix-like DNA-binding domain superfamily/Winged helix DNA-binding domain"/>
    <property type="match status" value="1"/>
</dbReference>
<evidence type="ECO:0000256" key="2">
    <source>
        <dbReference type="ARBA" id="ARBA00023015"/>
    </source>
</evidence>
<dbReference type="AlphaFoldDB" id="A0A7C4G9S6"/>
<dbReference type="InterPro" id="IPR039425">
    <property type="entry name" value="RNA_pol_sigma-70-like"/>
</dbReference>
<dbReference type="GO" id="GO:0016987">
    <property type="term" value="F:sigma factor activity"/>
    <property type="evidence" value="ECO:0007669"/>
    <property type="project" value="UniProtKB-KW"/>
</dbReference>
<evidence type="ECO:0000259" key="6">
    <source>
        <dbReference type="Pfam" id="PF04545"/>
    </source>
</evidence>
<evidence type="ECO:0000256" key="4">
    <source>
        <dbReference type="ARBA" id="ARBA00023125"/>
    </source>
</evidence>
<evidence type="ECO:0000313" key="7">
    <source>
        <dbReference type="EMBL" id="HGK27450.1"/>
    </source>
</evidence>
<comment type="similarity">
    <text evidence="1">Belongs to the sigma-70 factor family. ECF subfamily.</text>
</comment>
<evidence type="ECO:0000256" key="5">
    <source>
        <dbReference type="ARBA" id="ARBA00023163"/>
    </source>
</evidence>
<dbReference type="InterPro" id="IPR013325">
    <property type="entry name" value="RNA_pol_sigma_r2"/>
</dbReference>
<dbReference type="Pfam" id="PF04545">
    <property type="entry name" value="Sigma70_r4"/>
    <property type="match status" value="1"/>
</dbReference>
<dbReference type="SUPFAM" id="SSF88946">
    <property type="entry name" value="Sigma2 domain of RNA polymerase sigma factors"/>
    <property type="match status" value="1"/>
</dbReference>